<name>A0A3L6QFM3_PANMI</name>
<sequence>MRCRRGLSHEQEEVDMVRQILEQDSIEQGTDLYCMATNLCKNAVNRCIFMTIRTKEAHLHWINFSWQNK</sequence>
<dbReference type="OrthoDB" id="695019at2759"/>
<evidence type="ECO:0000313" key="1">
    <source>
        <dbReference type="EMBL" id="RLM78146.1"/>
    </source>
</evidence>
<dbReference type="EMBL" id="PQIB02000012">
    <property type="protein sequence ID" value="RLM78146.1"/>
    <property type="molecule type" value="Genomic_DNA"/>
</dbReference>
<gene>
    <name evidence="1" type="ORF">C2845_PM12G09360</name>
</gene>
<protein>
    <submittedName>
        <fullName evidence="1">Uncharacterized protein</fullName>
    </submittedName>
</protein>
<dbReference type="Proteomes" id="UP000275267">
    <property type="component" value="Unassembled WGS sequence"/>
</dbReference>
<proteinExistence type="predicted"/>
<dbReference type="STRING" id="4540.A0A3L6QFM3"/>
<keyword evidence="2" id="KW-1185">Reference proteome</keyword>
<accession>A0A3L6QFM3</accession>
<reference evidence="2" key="1">
    <citation type="journal article" date="2019" name="Nat. Commun.">
        <title>The genome of broomcorn millet.</title>
        <authorList>
            <person name="Zou C."/>
            <person name="Miki D."/>
            <person name="Li D."/>
            <person name="Tang Q."/>
            <person name="Xiao L."/>
            <person name="Rajput S."/>
            <person name="Deng P."/>
            <person name="Jia W."/>
            <person name="Huang R."/>
            <person name="Zhang M."/>
            <person name="Sun Y."/>
            <person name="Hu J."/>
            <person name="Fu X."/>
            <person name="Schnable P.S."/>
            <person name="Li F."/>
            <person name="Zhang H."/>
            <person name="Feng B."/>
            <person name="Zhu X."/>
            <person name="Liu R."/>
            <person name="Schnable J.C."/>
            <person name="Zhu J.-K."/>
            <person name="Zhang H."/>
        </authorList>
    </citation>
    <scope>NUCLEOTIDE SEQUENCE [LARGE SCALE GENOMIC DNA]</scope>
</reference>
<evidence type="ECO:0000313" key="2">
    <source>
        <dbReference type="Proteomes" id="UP000275267"/>
    </source>
</evidence>
<comment type="caution">
    <text evidence="1">The sequence shown here is derived from an EMBL/GenBank/DDBJ whole genome shotgun (WGS) entry which is preliminary data.</text>
</comment>
<organism evidence="1 2">
    <name type="scientific">Panicum miliaceum</name>
    <name type="common">Proso millet</name>
    <name type="synonym">Broomcorn millet</name>
    <dbReference type="NCBI Taxonomy" id="4540"/>
    <lineage>
        <taxon>Eukaryota</taxon>
        <taxon>Viridiplantae</taxon>
        <taxon>Streptophyta</taxon>
        <taxon>Embryophyta</taxon>
        <taxon>Tracheophyta</taxon>
        <taxon>Spermatophyta</taxon>
        <taxon>Magnoliopsida</taxon>
        <taxon>Liliopsida</taxon>
        <taxon>Poales</taxon>
        <taxon>Poaceae</taxon>
        <taxon>PACMAD clade</taxon>
        <taxon>Panicoideae</taxon>
        <taxon>Panicodae</taxon>
        <taxon>Paniceae</taxon>
        <taxon>Panicinae</taxon>
        <taxon>Panicum</taxon>
        <taxon>Panicum sect. Panicum</taxon>
    </lineage>
</organism>
<dbReference type="AlphaFoldDB" id="A0A3L6QFM3"/>